<reference evidence="9" key="1">
    <citation type="journal article" date="2014" name="Int. J. Syst. Evol. Microbiol.">
        <title>Complete genome sequence of Corynebacterium casei LMG S-19264T (=DSM 44701T), isolated from a smear-ripened cheese.</title>
        <authorList>
            <consortium name="US DOE Joint Genome Institute (JGI-PGF)"/>
            <person name="Walter F."/>
            <person name="Albersmeier A."/>
            <person name="Kalinowski J."/>
            <person name="Ruckert C."/>
        </authorList>
    </citation>
    <scope>NUCLEOTIDE SEQUENCE</scope>
    <source>
        <strain evidence="9">JCM 3131</strain>
    </source>
</reference>
<dbReference type="FunFam" id="1.25.40.10:FF:000222">
    <property type="entry name" value="SARP family transcriptional regulator"/>
    <property type="match status" value="1"/>
</dbReference>
<accession>A0A918BAE9</accession>
<feature type="compositionally biased region" description="Pro residues" evidence="7">
    <location>
        <begin position="262"/>
        <end position="275"/>
    </location>
</feature>
<dbReference type="Proteomes" id="UP000620156">
    <property type="component" value="Unassembled WGS sequence"/>
</dbReference>
<comment type="caution">
    <text evidence="9">The sequence shown here is derived from an EMBL/GenBank/DDBJ whole genome shotgun (WGS) entry which is preliminary data.</text>
</comment>
<dbReference type="SMART" id="SM00862">
    <property type="entry name" value="Trans_reg_C"/>
    <property type="match status" value="1"/>
</dbReference>
<dbReference type="SUPFAM" id="SSF48452">
    <property type="entry name" value="TPR-like"/>
    <property type="match status" value="1"/>
</dbReference>
<keyword evidence="2" id="KW-0902">Two-component regulatory system</keyword>
<dbReference type="InterPro" id="IPR011990">
    <property type="entry name" value="TPR-like_helical_dom_sf"/>
</dbReference>
<protein>
    <recommendedName>
        <fullName evidence="8">OmpR/PhoB-type domain-containing protein</fullName>
    </recommendedName>
</protein>
<dbReference type="GO" id="GO:0006355">
    <property type="term" value="P:regulation of DNA-templated transcription"/>
    <property type="evidence" value="ECO:0007669"/>
    <property type="project" value="InterPro"/>
</dbReference>
<keyword evidence="4 6" id="KW-0238">DNA-binding</keyword>
<reference evidence="9" key="2">
    <citation type="submission" date="2020-09" db="EMBL/GenBank/DDBJ databases">
        <authorList>
            <person name="Sun Q."/>
            <person name="Ohkuma M."/>
        </authorList>
    </citation>
    <scope>NUCLEOTIDE SEQUENCE</scope>
    <source>
        <strain evidence="9">JCM 3131</strain>
    </source>
</reference>
<dbReference type="PANTHER" id="PTHR35807:SF1">
    <property type="entry name" value="TRANSCRIPTIONAL REGULATOR REDD"/>
    <property type="match status" value="1"/>
</dbReference>
<dbReference type="InterPro" id="IPR005158">
    <property type="entry name" value="BTAD"/>
</dbReference>
<dbReference type="Gene3D" id="1.25.40.10">
    <property type="entry name" value="Tetratricopeptide repeat domain"/>
    <property type="match status" value="1"/>
</dbReference>
<dbReference type="Pfam" id="PF03704">
    <property type="entry name" value="BTAD"/>
    <property type="match status" value="1"/>
</dbReference>
<dbReference type="GO" id="GO:0000160">
    <property type="term" value="P:phosphorelay signal transduction system"/>
    <property type="evidence" value="ECO:0007669"/>
    <property type="project" value="UniProtKB-KW"/>
</dbReference>
<evidence type="ECO:0000313" key="10">
    <source>
        <dbReference type="Proteomes" id="UP000620156"/>
    </source>
</evidence>
<feature type="region of interest" description="Disordered" evidence="7">
    <location>
        <begin position="254"/>
        <end position="323"/>
    </location>
</feature>
<dbReference type="Gene3D" id="1.10.10.10">
    <property type="entry name" value="Winged helix-like DNA-binding domain superfamily/Winged helix DNA-binding domain"/>
    <property type="match status" value="1"/>
</dbReference>
<dbReference type="SUPFAM" id="SSF46894">
    <property type="entry name" value="C-terminal effector domain of the bipartite response regulators"/>
    <property type="match status" value="1"/>
</dbReference>
<evidence type="ECO:0000256" key="4">
    <source>
        <dbReference type="ARBA" id="ARBA00023125"/>
    </source>
</evidence>
<comment type="similarity">
    <text evidence="1">Belongs to the AfsR/DnrI/RedD regulatory family.</text>
</comment>
<name>A0A918BAE9_9ACTN</name>
<evidence type="ECO:0000256" key="6">
    <source>
        <dbReference type="PROSITE-ProRule" id="PRU01091"/>
    </source>
</evidence>
<dbReference type="GO" id="GO:0003677">
    <property type="term" value="F:DNA binding"/>
    <property type="evidence" value="ECO:0007669"/>
    <property type="project" value="UniProtKB-UniRule"/>
</dbReference>
<proteinExistence type="inferred from homology"/>
<evidence type="ECO:0000313" key="9">
    <source>
        <dbReference type="EMBL" id="GGQ53013.1"/>
    </source>
</evidence>
<evidence type="ECO:0000256" key="7">
    <source>
        <dbReference type="SAM" id="MobiDB-lite"/>
    </source>
</evidence>
<dbReference type="PANTHER" id="PTHR35807">
    <property type="entry name" value="TRANSCRIPTIONAL REGULATOR REDD-RELATED"/>
    <property type="match status" value="1"/>
</dbReference>
<keyword evidence="3" id="KW-0805">Transcription regulation</keyword>
<dbReference type="InterPro" id="IPR016032">
    <property type="entry name" value="Sig_transdc_resp-reg_C-effctor"/>
</dbReference>
<evidence type="ECO:0000256" key="2">
    <source>
        <dbReference type="ARBA" id="ARBA00023012"/>
    </source>
</evidence>
<dbReference type="InterPro" id="IPR001867">
    <property type="entry name" value="OmpR/PhoB-type_DNA-bd"/>
</dbReference>
<dbReference type="InterPro" id="IPR041664">
    <property type="entry name" value="AAA_16"/>
</dbReference>
<dbReference type="Pfam" id="PF13191">
    <property type="entry name" value="AAA_16"/>
    <property type="match status" value="1"/>
</dbReference>
<sequence length="745" mass="78759">MHFRLLGPLEVHTGSGPLELGGTRQRAALAFLLLHANRVVPTSHLLGALWPVDDAPVTARKILQNAVWRLRRTLADAAASEDGADTGAPELLTRAPGYLLRVRPEQVDLLVFQQQVAAGRAALAAGDPLTASRALRDALSLWRGLALADLVEDGTAWPQLTALQDRRLDVMEDRFEAELACGGHHAVLRELEAFVEAEPLRERASRQLMTALYRCGRQAEALDVYNRLRTALFEGLGLEPGHRMRTLQQSVLTHDPSLDLPSSPPAEPASPPEHPPGASDDVPVPAPSAGPGPATGTPAAAPPEDAPRRPGDTPAEPPALRQPGSVLMFRFRLGAEFDRLPPQDVDQVLDALSRLVRETIEDSGGRATSVGSVQLGFFADSARRGHGAGPAVRAAVAVRDRLTAPAAARAPSAGPAPLVPGLGVHAAVTTGEAVVTELTVAGTVRPLMGGELVERCQDALEPTAAHEIRVCDRTRRLTEPWVTYQPVPASPSHWRVGTTADDGVIAPPGGHGGELDLMRGLLRRARDLGAPHLVTVLGPSGAGTARLLTGFRDALAAEEDGVRVLSATVPPPGHGGPLAAPAEMFAAYCGTTARDTPDTALRGAEAALLRLTGHADHARPLLSLLRPLVTPGSGATDAAHVRRTLLAWRDFVVRVACAQPLVLVWDGLHHADDLLLDTVEQLTEHRDGVPLLNVVGTRPLLVERRPDWAGGRRHAVTVSLPPTGLGALDRLLAPLLIQDGGAEVA</sequence>
<dbReference type="InterPro" id="IPR036388">
    <property type="entry name" value="WH-like_DNA-bd_sf"/>
</dbReference>
<keyword evidence="5" id="KW-0804">Transcription</keyword>
<organism evidence="9 10">
    <name type="scientific">Streptomyces ruber</name>
    <dbReference type="NCBI Taxonomy" id="83378"/>
    <lineage>
        <taxon>Bacteria</taxon>
        <taxon>Bacillati</taxon>
        <taxon>Actinomycetota</taxon>
        <taxon>Actinomycetes</taxon>
        <taxon>Kitasatosporales</taxon>
        <taxon>Streptomycetaceae</taxon>
        <taxon>Streptomyces</taxon>
    </lineage>
</organism>
<evidence type="ECO:0000259" key="8">
    <source>
        <dbReference type="PROSITE" id="PS51755"/>
    </source>
</evidence>
<gene>
    <name evidence="9" type="ORF">GCM10010145_23240</name>
</gene>
<dbReference type="InterPro" id="IPR051677">
    <property type="entry name" value="AfsR-DnrI-RedD_regulator"/>
</dbReference>
<feature type="DNA-binding region" description="OmpR/PhoB-type" evidence="6">
    <location>
        <begin position="1"/>
        <end position="102"/>
    </location>
</feature>
<dbReference type="PROSITE" id="PS51755">
    <property type="entry name" value="OMPR_PHOB"/>
    <property type="match status" value="1"/>
</dbReference>
<evidence type="ECO:0000256" key="1">
    <source>
        <dbReference type="ARBA" id="ARBA00005820"/>
    </source>
</evidence>
<feature type="compositionally biased region" description="Low complexity" evidence="7">
    <location>
        <begin position="291"/>
        <end position="303"/>
    </location>
</feature>
<evidence type="ECO:0000256" key="5">
    <source>
        <dbReference type="ARBA" id="ARBA00023163"/>
    </source>
</evidence>
<dbReference type="SMART" id="SM01043">
    <property type="entry name" value="BTAD"/>
    <property type="match status" value="1"/>
</dbReference>
<dbReference type="EMBL" id="BMQK01000003">
    <property type="protein sequence ID" value="GGQ53013.1"/>
    <property type="molecule type" value="Genomic_DNA"/>
</dbReference>
<evidence type="ECO:0000256" key="3">
    <source>
        <dbReference type="ARBA" id="ARBA00023015"/>
    </source>
</evidence>
<dbReference type="CDD" id="cd15831">
    <property type="entry name" value="BTAD"/>
    <property type="match status" value="1"/>
</dbReference>
<feature type="domain" description="OmpR/PhoB-type" evidence="8">
    <location>
        <begin position="1"/>
        <end position="102"/>
    </location>
</feature>
<dbReference type="AlphaFoldDB" id="A0A918BAE9"/>
<keyword evidence="10" id="KW-1185">Reference proteome</keyword>